<gene>
    <name evidence="1" type="ORF">HNR57_005361</name>
</gene>
<proteinExistence type="predicted"/>
<organism evidence="1 2">
    <name type="scientific">Streptomyces paradoxus</name>
    <dbReference type="NCBI Taxonomy" id="66375"/>
    <lineage>
        <taxon>Bacteria</taxon>
        <taxon>Bacillati</taxon>
        <taxon>Actinomycetota</taxon>
        <taxon>Actinomycetes</taxon>
        <taxon>Kitasatosporales</taxon>
        <taxon>Streptomycetaceae</taxon>
        <taxon>Streptomyces</taxon>
    </lineage>
</organism>
<evidence type="ECO:0000313" key="2">
    <source>
        <dbReference type="Proteomes" id="UP000591537"/>
    </source>
</evidence>
<keyword evidence="2" id="KW-1185">Reference proteome</keyword>
<evidence type="ECO:0000313" key="1">
    <source>
        <dbReference type="EMBL" id="MBB6079418.1"/>
    </source>
</evidence>
<comment type="caution">
    <text evidence="1">The sequence shown here is derived from an EMBL/GenBank/DDBJ whole genome shotgun (WGS) entry which is preliminary data.</text>
</comment>
<reference evidence="1 2" key="1">
    <citation type="submission" date="2020-08" db="EMBL/GenBank/DDBJ databases">
        <title>Genomic Encyclopedia of Type Strains, Phase IV (KMG-IV): sequencing the most valuable type-strain genomes for metagenomic binning, comparative biology and taxonomic classification.</title>
        <authorList>
            <person name="Goeker M."/>
        </authorList>
    </citation>
    <scope>NUCLEOTIDE SEQUENCE [LARGE SCALE GENOMIC DNA]</scope>
    <source>
        <strain evidence="1 2">DSM 43350</strain>
    </source>
</reference>
<protein>
    <submittedName>
        <fullName evidence="1">Uncharacterized protein</fullName>
    </submittedName>
</protein>
<dbReference type="RefSeq" id="WP_313674800.1">
    <property type="nucleotide sequence ID" value="NZ_BAAARS010000009.1"/>
</dbReference>
<sequence>MHHLLTSPHRGPALVLGTLWPDYFKQYTVLPPAGGPDPHSRVRELLAGRTVTVPDAFDTRALATATALAEDGDRLLADALTRARTDGRLTQDLAGGPALLERLHTDRPRTLNLPRGTFRMLWPYGLDPAGTPTPRWQ</sequence>
<name>A0A7W9TEU6_9ACTN</name>
<dbReference type="AlphaFoldDB" id="A0A7W9TEU6"/>
<accession>A0A7W9TEU6</accession>
<dbReference type="Proteomes" id="UP000591537">
    <property type="component" value="Unassembled WGS sequence"/>
</dbReference>
<dbReference type="EMBL" id="JACHGV010000008">
    <property type="protein sequence ID" value="MBB6079418.1"/>
    <property type="molecule type" value="Genomic_DNA"/>
</dbReference>